<accession>R4WJG6</accession>
<feature type="compositionally biased region" description="Basic and acidic residues" evidence="3">
    <location>
        <begin position="3044"/>
        <end position="3055"/>
    </location>
</feature>
<dbReference type="InterPro" id="IPR003349">
    <property type="entry name" value="JmjN"/>
</dbReference>
<dbReference type="CDD" id="cd16870">
    <property type="entry name" value="ARID_JARD2"/>
    <property type="match status" value="1"/>
</dbReference>
<dbReference type="GO" id="GO:0005634">
    <property type="term" value="C:nucleus"/>
    <property type="evidence" value="ECO:0007669"/>
    <property type="project" value="UniProtKB-SubCell"/>
</dbReference>
<evidence type="ECO:0000313" key="7">
    <source>
        <dbReference type="EMBL" id="BAN20895.1"/>
    </source>
</evidence>
<feature type="domain" description="JmjC" evidence="6">
    <location>
        <begin position="2744"/>
        <end position="2909"/>
    </location>
</feature>
<feature type="compositionally biased region" description="Basic and acidic residues" evidence="3">
    <location>
        <begin position="1078"/>
        <end position="1088"/>
    </location>
</feature>
<feature type="compositionally biased region" description="Basic and acidic residues" evidence="3">
    <location>
        <begin position="661"/>
        <end position="671"/>
    </location>
</feature>
<dbReference type="SMART" id="SM01014">
    <property type="entry name" value="ARID"/>
    <property type="match status" value="1"/>
</dbReference>
<comment type="subcellular location">
    <subcellularLocation>
        <location evidence="1">Nucleus</location>
    </subcellularLocation>
</comment>
<evidence type="ECO:0000256" key="1">
    <source>
        <dbReference type="ARBA" id="ARBA00004123"/>
    </source>
</evidence>
<feature type="compositionally biased region" description="Acidic residues" evidence="3">
    <location>
        <begin position="910"/>
        <end position="920"/>
    </location>
</feature>
<dbReference type="SMART" id="SM00501">
    <property type="entry name" value="BRIGHT"/>
    <property type="match status" value="1"/>
</dbReference>
<feature type="compositionally biased region" description="Basic residues" evidence="3">
    <location>
        <begin position="1228"/>
        <end position="1237"/>
    </location>
</feature>
<dbReference type="Pfam" id="PF02375">
    <property type="entry name" value="JmjN"/>
    <property type="match status" value="1"/>
</dbReference>
<feature type="compositionally biased region" description="Acidic residues" evidence="3">
    <location>
        <begin position="793"/>
        <end position="802"/>
    </location>
</feature>
<dbReference type="GO" id="GO:0003677">
    <property type="term" value="F:DNA binding"/>
    <property type="evidence" value="ECO:0007669"/>
    <property type="project" value="InterPro"/>
</dbReference>
<dbReference type="InterPro" id="IPR003347">
    <property type="entry name" value="JmjC_dom"/>
</dbReference>
<feature type="domain" description="ARID" evidence="4">
    <location>
        <begin position="2531"/>
        <end position="2623"/>
    </location>
</feature>
<feature type="compositionally biased region" description="Acidic residues" evidence="3">
    <location>
        <begin position="2658"/>
        <end position="2667"/>
    </location>
</feature>
<feature type="compositionally biased region" description="Low complexity" evidence="3">
    <location>
        <begin position="2383"/>
        <end position="2415"/>
    </location>
</feature>
<feature type="compositionally biased region" description="Basic and acidic residues" evidence="3">
    <location>
        <begin position="2256"/>
        <end position="2265"/>
    </location>
</feature>
<feature type="region of interest" description="Disordered" evidence="3">
    <location>
        <begin position="1669"/>
        <end position="1738"/>
    </location>
</feature>
<feature type="compositionally biased region" description="Basic and acidic residues" evidence="3">
    <location>
        <begin position="360"/>
        <end position="369"/>
    </location>
</feature>
<feature type="compositionally biased region" description="Basic and acidic residues" evidence="3">
    <location>
        <begin position="237"/>
        <end position="250"/>
    </location>
</feature>
<feature type="compositionally biased region" description="Basic residues" evidence="3">
    <location>
        <begin position="417"/>
        <end position="463"/>
    </location>
</feature>
<dbReference type="FunFam" id="1.10.150.60:FF:000012">
    <property type="entry name" value="Blast:Protein Jumonji"/>
    <property type="match status" value="1"/>
</dbReference>
<dbReference type="PROSITE" id="PS51183">
    <property type="entry name" value="JMJN"/>
    <property type="match status" value="1"/>
</dbReference>
<feature type="region of interest" description="Disordered" evidence="3">
    <location>
        <begin position="1790"/>
        <end position="1846"/>
    </location>
</feature>
<feature type="region of interest" description="Disordered" evidence="3">
    <location>
        <begin position="1373"/>
        <end position="1397"/>
    </location>
</feature>
<evidence type="ECO:0000259" key="5">
    <source>
        <dbReference type="PROSITE" id="PS51183"/>
    </source>
</evidence>
<dbReference type="EMBL" id="AK417680">
    <property type="protein sequence ID" value="BAN20895.1"/>
    <property type="molecule type" value="mRNA"/>
</dbReference>
<feature type="compositionally biased region" description="Acidic residues" evidence="3">
    <location>
        <begin position="251"/>
        <end position="282"/>
    </location>
</feature>
<feature type="compositionally biased region" description="Basic and acidic residues" evidence="3">
    <location>
        <begin position="2192"/>
        <end position="2208"/>
    </location>
</feature>
<feature type="compositionally biased region" description="Polar residues" evidence="3">
    <location>
        <begin position="97"/>
        <end position="109"/>
    </location>
</feature>
<name>R4WJG6_RIPPE</name>
<dbReference type="PANTHER" id="PTHR10694:SF113">
    <property type="entry name" value="PROTEIN JUMONJI"/>
    <property type="match status" value="1"/>
</dbReference>
<dbReference type="Gene3D" id="1.10.150.60">
    <property type="entry name" value="ARID DNA-binding domain"/>
    <property type="match status" value="1"/>
</dbReference>
<dbReference type="GO" id="GO:0000785">
    <property type="term" value="C:chromatin"/>
    <property type="evidence" value="ECO:0007669"/>
    <property type="project" value="TreeGrafter"/>
</dbReference>
<evidence type="ECO:0000259" key="6">
    <source>
        <dbReference type="PROSITE" id="PS51184"/>
    </source>
</evidence>
<feature type="compositionally biased region" description="Basic and acidic residues" evidence="3">
    <location>
        <begin position="1790"/>
        <end position="1799"/>
    </location>
</feature>
<feature type="compositionally biased region" description="Polar residues" evidence="3">
    <location>
        <begin position="2177"/>
        <end position="2191"/>
    </location>
</feature>
<keyword evidence="2" id="KW-0539">Nucleus</keyword>
<feature type="compositionally biased region" description="Low complexity" evidence="3">
    <location>
        <begin position="1688"/>
        <end position="1699"/>
    </location>
</feature>
<feature type="compositionally biased region" description="Basic and acidic residues" evidence="3">
    <location>
        <begin position="1557"/>
        <end position="1566"/>
    </location>
</feature>
<dbReference type="Gene3D" id="2.60.120.650">
    <property type="entry name" value="Cupin"/>
    <property type="match status" value="1"/>
</dbReference>
<feature type="compositionally biased region" description="Polar residues" evidence="3">
    <location>
        <begin position="2001"/>
        <end position="2010"/>
    </location>
</feature>
<dbReference type="GO" id="GO:0010468">
    <property type="term" value="P:regulation of gene expression"/>
    <property type="evidence" value="ECO:0007669"/>
    <property type="project" value="TreeGrafter"/>
</dbReference>
<feature type="compositionally biased region" description="Basic and acidic residues" evidence="3">
    <location>
        <begin position="976"/>
        <end position="1011"/>
    </location>
</feature>
<feature type="compositionally biased region" description="Basic and acidic residues" evidence="3">
    <location>
        <begin position="1592"/>
        <end position="1609"/>
    </location>
</feature>
<dbReference type="GO" id="GO:0006338">
    <property type="term" value="P:chromatin remodeling"/>
    <property type="evidence" value="ECO:0007669"/>
    <property type="project" value="TreeGrafter"/>
</dbReference>
<feature type="compositionally biased region" description="Low complexity" evidence="3">
    <location>
        <begin position="192"/>
        <end position="208"/>
    </location>
</feature>
<feature type="region of interest" description="Disordered" evidence="3">
    <location>
        <begin position="1"/>
        <end position="69"/>
    </location>
</feature>
<feature type="compositionally biased region" description="Polar residues" evidence="3">
    <location>
        <begin position="299"/>
        <end position="316"/>
    </location>
</feature>
<sequence>MVFSRSEVKRRTKESHDPLGENPKRTKVHAQRKFAQGSGMNSPIMTPIKEKEKSKPNNSRPAELLPSKRPTTEDFLSFLCFRGTKVLPPRLDYFNEASSSGRSDNVTANSSKQSSNSTSGTRKIKSRNSDPQIFKKNVVEQRTGLQKGNAMRARTASDERQVLRKTRIERQLRRKAEQRRVKTIRKTHPSILKRLGANRLRAGLRSGGQLPPGSEVGLKTDRKPKRGRPKRLRKKKKMDEARQKKLKQDEEMNDENDENENSDEEGEEEDEEEGEEESDSGEQEEKPAKKTSLGMRTRGASNSPALSPNKQTVSSRPSRKTKEAATLYMEMLTKDLRNPDEEFDDDDDYVTSFPELPSSAKREKEEEVKYGSPKRGKQDKMINSPNKGDNKSKSAKSLKSGKNKEDEEDDSETLVKRSQRLLVKKGAPKKANPKLKLQSRAKINRLRKPVKSPKKELIKKKGNKKSELNTAAGSLNDEDDDDGDDDYVNSSPERNDKKLPSPSGPSKGRYSKRIDQKKNEIEETVKEIDLKKRKGHPPSSSEDSFAEEGTSEIAQSTKGKKLRRSAENTATDPKVSKGPDNQKTKKSLNDNEHAENISKRGSTRYSKKEIDESEAEDSDGISKEKPSKKSKRGKVESDDEVVSRGRARQPKYKEDSDEELDSPKQKRESLQRKAKSNQETEDESEKSPRKPQRLRAKRKEESDEEFEEYSPKEKQILQRRTRNKSEIRDQLETTNRKAKAGSKAKNRTIESEDLENTKNASTTAKRSKKIDTDSEIIKGKRESSLRKVKYTEESDEELDSIEDTPPKRGKPTRDSDEELPLKQRRNRPSLQRKAKAKEQTDQHTSKRAISLRAAEPGRAPPSTKTKSKENSEEDSDDLISYNTRENRKNKDKSELSDEETKDKANKEELTSDYDEEDEDYKEVIPKRQVRKIKSKEPEEGQDSGLRKRGLIQKTKEKLPNENEANENQNKKTKQSFQKENEGESENEGDKKDKELETKRILAKDDTASKEVTDDDTSLIVSDNKNVEREAQSPDINDTETEKEKLLKKASIKSPCQEVEDEGKTKKNVACGLSKKKCVEGTENSEKEANSSSKDGPKKRSKKTSNDNEIIKDEKFIEAKSKFNWSKERANVPAKGDHPKCKPRLNAKAVELEANEDRKDETLDEECLDDIDCPELGKVDQKFKKIPVESVEVDASQKVRVMPRRGLRKGYEESDEEYDDEPVQIQRKQPLRKTARIPHYKDGDDDDDYENHQSPNQTDLTKVNVHHQKKIRKSNSVVSDKKLIDDELCLSKIKNEVEDVETISQQHSDNSPTDCTIKIKSEGGSDCDDKFCSSKMEENYTVKEEEKKEDMETNYSIVNHSKSKGLVKVEMKHKKTNKTDLNIQDSKRDGPLSKLKRNQSDEIKKNVQEVIGQKLSREQGEPATQKLLIEEKTVPDEQRRVNRKAKMPVKLFPEQTDSLNREEKLNRSSFKPFIPVLKEEIKTSNENLNTLMQMRESFQIKKVYQNEVGSEEKHIRKGSNLDIKKQKKNSNDVVTCDIRKSKEVDTKLKVNEDRLNEVHQKKSKEENFCAGASSSPEEKVMSKRITRHSIGSNEERVVDDKEKHEEEKPPRVSLRKPSLNAQAQLKKDDNSPKNPAPIKRKSLGERESFESGSSGITDCKVVIKSLGNISADSLKLQHKKAKTEDKNDSGNFSGESSESSMKNKPFVGSSIKNPGVDSSEVEKTDDKKDSNDKQKARASFHETWRQAFKNAKITKAGHLSPVPHTVKPFVRQKLPSSSFLGERLQGKIHEGSEIKAHEVNNKPNTPSNLSPFKSLMANQNQRSSSPDAKRQFSPAHKGSFLGFESPVRKNEETKADLRKYEAPVKSLTQLQYEKRSSEFISSLDSGPSVLPGFESIRAYKKEIKREEPKEVLRTEIPEVAQITEPTAKPSPEGKHLNLPLAVEHTLRKMSPITVSKKPPVKLVQAKTESLSLNKAVVPAASDKKTEIDTPAVTQPSPANPAQVPTNPVQPLPSTNIDLIVRDQPDLSFMAKKKVNMTNEEINRWLNDSTSSGIEHKKDCGIFENNQCECSYRTSGASMQNCVGVSELVPKDEKIDHGVVEPPVQLKELDKDGKYTAETISTCKVEEYKEKLLSKTNISENMKMAPPKPRRSSGQDRFKSNKSMTEEEMCEYDFRFERTSNSPRESVSDVSSVTHRDDASSSSEIPERKIFHQKRTSSKRPSISSPTAFSAENESSVYAFKPDPPSSTNRPFRRGRGKSGDIEDGKHPSSSSIAVQVNLETESVLESSTQTERSNDDNDGHLFYIPLPDEQLQSGVPHGVAVKLDTEGPDQRVIMRAKLVTKPSNTLPPSTSNSRGSQQSKKPEQKVRPMWSGRAVGTVPPTPREPQTTDQATTTAPEKSRSANQVAQSSQSVQVSQTNIKGPDSPRSRSGSKAHKSSDIAEPSSPPTAIEWKGTEFPPADIPATLVEAPTFYPDEKDFQDPLDYIEKLTPLAQSFGICRIVPPSNFKPDCKVSDDMRFTAYNQYVHRMMERWGPNVRELCAIKKYLATQSISLIQLPMIGSMEVDLPRLYQTVQQCGGLKEVIEKKRWAKVADLMRISKHAQDRVTKLDDIYCKYLLPYDTLSHAERTKLLEEVDEDWNERKKRLASDEEPGNNGSGEGSDESSDTDDNIFECITKGKNMPLSVFFRIARNTMSTWFKDPNPSPSEVETEFWRHVSTKTCHVCVHCGSIDSGTWGYGFPTTKTSATSRHPWNLKVLTNSPASILRSLGPLMGVTVPTLHVGMLFSSCCWYRDPHALPWIEYLHTGASKIWYGVPDSRAGELRKAMYPLLPRHIRDRKIWLPSDTMMVPPQFLLDSGVSLCRVVQEPRQFILVFPKAFTSSICTGYVVSESVYFAQQSWLNTAVQVFKDIQDSCEPPVFSLHKLLFNIANDSRSSADILIQVLPMLKAVIEKEVESRKKLEGLGLDSWERLPSTKSGRRKKKEEEQGDLECDTCRGALFLSVVTNSNEDCSYCIDHAIEALSKDESLVKCCKPMYAYDEEEMEELTEKVKSRIEAKTQKKQKEKGASSGTKN</sequence>
<feature type="compositionally biased region" description="Basic residues" evidence="3">
    <location>
        <begin position="822"/>
        <end position="835"/>
    </location>
</feature>
<feature type="region of interest" description="Disordered" evidence="3">
    <location>
        <begin position="1078"/>
        <end position="1110"/>
    </location>
</feature>
<feature type="compositionally biased region" description="Basic residues" evidence="3">
    <location>
        <begin position="222"/>
        <end position="236"/>
    </location>
</feature>
<feature type="region of interest" description="Disordered" evidence="3">
    <location>
        <begin position="1205"/>
        <end position="1272"/>
    </location>
</feature>
<dbReference type="PANTHER" id="PTHR10694">
    <property type="entry name" value="LYSINE-SPECIFIC DEMETHYLASE"/>
    <property type="match status" value="1"/>
</dbReference>
<feature type="compositionally biased region" description="Low complexity" evidence="3">
    <location>
        <begin position="2341"/>
        <end position="2352"/>
    </location>
</feature>
<feature type="region of interest" description="Disordered" evidence="3">
    <location>
        <begin position="1557"/>
        <end position="1653"/>
    </location>
</feature>
<feature type="region of interest" description="Disordered" evidence="3">
    <location>
        <begin position="2135"/>
        <end position="2163"/>
    </location>
</feature>
<dbReference type="Pfam" id="PF01388">
    <property type="entry name" value="ARID"/>
    <property type="match status" value="1"/>
</dbReference>
<feature type="compositionally biased region" description="Low complexity" evidence="3">
    <location>
        <begin position="110"/>
        <end position="119"/>
    </location>
</feature>
<dbReference type="InterPro" id="IPR036431">
    <property type="entry name" value="ARID_dom_sf"/>
</dbReference>
<feature type="compositionally biased region" description="Polar residues" evidence="3">
    <location>
        <begin position="2266"/>
        <end position="2290"/>
    </location>
</feature>
<dbReference type="SMART" id="SM00545">
    <property type="entry name" value="JmjN"/>
    <property type="match status" value="1"/>
</dbReference>
<dbReference type="InterPro" id="IPR001606">
    <property type="entry name" value="ARID_dom"/>
</dbReference>
<dbReference type="SUPFAM" id="SSF51197">
    <property type="entry name" value="Clavaminate synthase-like"/>
    <property type="match status" value="1"/>
</dbReference>
<feature type="region of interest" description="Disordered" evidence="3">
    <location>
        <begin position="1990"/>
        <end position="2010"/>
    </location>
</feature>
<feature type="compositionally biased region" description="Basic and acidic residues" evidence="3">
    <location>
        <begin position="723"/>
        <end position="735"/>
    </location>
</feature>
<feature type="compositionally biased region" description="Polar residues" evidence="3">
    <location>
        <begin position="1800"/>
        <end position="1825"/>
    </location>
</feature>
<feature type="compositionally biased region" description="Acidic residues" evidence="3">
    <location>
        <begin position="1212"/>
        <end position="1221"/>
    </location>
</feature>
<feature type="compositionally biased region" description="Basic and acidic residues" evidence="3">
    <location>
        <begin position="1"/>
        <end position="24"/>
    </location>
</feature>
<dbReference type="SUPFAM" id="SSF46774">
    <property type="entry name" value="ARID-like"/>
    <property type="match status" value="1"/>
</dbReference>
<proteinExistence type="evidence at transcript level"/>
<feature type="compositionally biased region" description="Basic and acidic residues" evidence="3">
    <location>
        <begin position="1719"/>
        <end position="1738"/>
    </location>
</feature>
<feature type="compositionally biased region" description="Basic and acidic residues" evidence="3">
    <location>
        <begin position="574"/>
        <end position="598"/>
    </location>
</feature>
<organism evidence="7">
    <name type="scientific">Riptortus pedestris</name>
    <name type="common">Bean bug</name>
    <dbReference type="NCBI Taxonomy" id="329032"/>
    <lineage>
        <taxon>Eukaryota</taxon>
        <taxon>Metazoa</taxon>
        <taxon>Ecdysozoa</taxon>
        <taxon>Arthropoda</taxon>
        <taxon>Hexapoda</taxon>
        <taxon>Insecta</taxon>
        <taxon>Pterygota</taxon>
        <taxon>Neoptera</taxon>
        <taxon>Paraneoptera</taxon>
        <taxon>Hemiptera</taxon>
        <taxon>Heteroptera</taxon>
        <taxon>Panheteroptera</taxon>
        <taxon>Pentatomomorpha</taxon>
        <taxon>Coreoidea</taxon>
        <taxon>Alydidae</taxon>
        <taxon>Riptortus</taxon>
    </lineage>
</organism>
<protein>
    <submittedName>
        <fullName evidence="7">Uncharacterized protein</fullName>
    </submittedName>
</protein>
<reference evidence="7" key="1">
    <citation type="journal article" date="2013" name="PLoS ONE">
        <title>Gene expression in gut symbiotic organ of stinkbug affected by extracellular bacterial symbiont.</title>
        <authorList>
            <person name="Futahashi R."/>
            <person name="Tanaka K."/>
            <person name="Tanahashi M."/>
            <person name="Nikoh N."/>
            <person name="Kikuchi Y."/>
            <person name="Lee B.L."/>
            <person name="Fukatsu T."/>
        </authorList>
    </citation>
    <scope>NUCLEOTIDE SEQUENCE</scope>
    <source>
        <tissue evidence="7">Midgut</tissue>
    </source>
</reference>
<feature type="compositionally biased region" description="Polar residues" evidence="3">
    <location>
        <begin position="1251"/>
        <end position="1260"/>
    </location>
</feature>
<dbReference type="PROSITE" id="PS51011">
    <property type="entry name" value="ARID"/>
    <property type="match status" value="1"/>
</dbReference>
<feature type="region of interest" description="Disordered" evidence="3">
    <location>
        <begin position="3044"/>
        <end position="3070"/>
    </location>
</feature>
<evidence type="ECO:0000256" key="2">
    <source>
        <dbReference type="ARBA" id="ARBA00023242"/>
    </source>
</evidence>
<evidence type="ECO:0000256" key="3">
    <source>
        <dbReference type="SAM" id="MobiDB-lite"/>
    </source>
</evidence>
<evidence type="ECO:0000259" key="4">
    <source>
        <dbReference type="PROSITE" id="PS51011"/>
    </source>
</evidence>
<feature type="compositionally biased region" description="Basic and acidic residues" evidence="3">
    <location>
        <begin position="769"/>
        <end position="792"/>
    </location>
</feature>
<feature type="domain" description="JmjN" evidence="5">
    <location>
        <begin position="2467"/>
        <end position="2508"/>
    </location>
</feature>
<dbReference type="Pfam" id="PF02373">
    <property type="entry name" value="JmjC"/>
    <property type="match status" value="1"/>
</dbReference>
<feature type="compositionally biased region" description="Basic residues" evidence="3">
    <location>
        <begin position="736"/>
        <end position="746"/>
    </location>
</feature>
<feature type="compositionally biased region" description="Acidic residues" evidence="3">
    <location>
        <begin position="476"/>
        <end position="487"/>
    </location>
</feature>
<feature type="region of interest" description="Disordered" evidence="3">
    <location>
        <begin position="97"/>
        <end position="1065"/>
    </location>
</feature>
<feature type="region of interest" description="Disordered" evidence="3">
    <location>
        <begin position="2334"/>
        <end position="2455"/>
    </location>
</feature>
<feature type="region of interest" description="Disordered" evidence="3">
    <location>
        <begin position="2641"/>
        <end position="2667"/>
    </location>
</feature>
<feature type="compositionally biased region" description="Basic residues" evidence="3">
    <location>
        <begin position="1263"/>
        <end position="1272"/>
    </location>
</feature>
<feature type="compositionally biased region" description="Polar residues" evidence="3">
    <location>
        <begin position="2217"/>
        <end position="2234"/>
    </location>
</feature>
<dbReference type="PROSITE" id="PS51184">
    <property type="entry name" value="JMJC"/>
    <property type="match status" value="1"/>
</dbReference>
<feature type="compositionally biased region" description="Basic and acidic residues" evidence="3">
    <location>
        <begin position="512"/>
        <end position="530"/>
    </location>
</feature>
<feature type="compositionally biased region" description="Basic and acidic residues" evidence="3">
    <location>
        <begin position="155"/>
        <end position="180"/>
    </location>
</feature>
<feature type="compositionally biased region" description="Basic and acidic residues" evidence="3">
    <location>
        <begin position="884"/>
        <end position="909"/>
    </location>
</feature>
<feature type="region of interest" description="Disordered" evidence="3">
    <location>
        <begin position="2177"/>
        <end position="2317"/>
    </location>
</feature>